<evidence type="ECO:0000313" key="2">
    <source>
        <dbReference type="Proteomes" id="UP001162992"/>
    </source>
</evidence>
<keyword evidence="2" id="KW-1185">Reference proteome</keyword>
<accession>A0ACC2BMU3</accession>
<organism evidence="1 2">
    <name type="scientific">Diphasiastrum complanatum</name>
    <name type="common">Issler's clubmoss</name>
    <name type="synonym">Lycopodium complanatum</name>
    <dbReference type="NCBI Taxonomy" id="34168"/>
    <lineage>
        <taxon>Eukaryota</taxon>
        <taxon>Viridiplantae</taxon>
        <taxon>Streptophyta</taxon>
        <taxon>Embryophyta</taxon>
        <taxon>Tracheophyta</taxon>
        <taxon>Lycopodiopsida</taxon>
        <taxon>Lycopodiales</taxon>
        <taxon>Lycopodiaceae</taxon>
        <taxon>Lycopodioideae</taxon>
        <taxon>Diphasiastrum</taxon>
    </lineage>
</organism>
<dbReference type="EMBL" id="CM055105">
    <property type="protein sequence ID" value="KAJ7531050.1"/>
    <property type="molecule type" value="Genomic_DNA"/>
</dbReference>
<comment type="caution">
    <text evidence="1">The sequence shown here is derived from an EMBL/GenBank/DDBJ whole genome shotgun (WGS) entry which is preliminary data.</text>
</comment>
<protein>
    <submittedName>
        <fullName evidence="1">Uncharacterized protein</fullName>
    </submittedName>
</protein>
<dbReference type="Proteomes" id="UP001162992">
    <property type="component" value="Chromosome 14"/>
</dbReference>
<evidence type="ECO:0000313" key="1">
    <source>
        <dbReference type="EMBL" id="KAJ7531050.1"/>
    </source>
</evidence>
<proteinExistence type="predicted"/>
<gene>
    <name evidence="1" type="ORF">O6H91_14G030600</name>
</gene>
<reference evidence="2" key="1">
    <citation type="journal article" date="2024" name="Proc. Natl. Acad. Sci. U.S.A.">
        <title>Extraordinary preservation of gene collinearity over three hundred million years revealed in homosporous lycophytes.</title>
        <authorList>
            <person name="Li C."/>
            <person name="Wickell D."/>
            <person name="Kuo L.Y."/>
            <person name="Chen X."/>
            <person name="Nie B."/>
            <person name="Liao X."/>
            <person name="Peng D."/>
            <person name="Ji J."/>
            <person name="Jenkins J."/>
            <person name="Williams M."/>
            <person name="Shu S."/>
            <person name="Plott C."/>
            <person name="Barry K."/>
            <person name="Rajasekar S."/>
            <person name="Grimwood J."/>
            <person name="Han X."/>
            <person name="Sun S."/>
            <person name="Hou Z."/>
            <person name="He W."/>
            <person name="Dai G."/>
            <person name="Sun C."/>
            <person name="Schmutz J."/>
            <person name="Leebens-Mack J.H."/>
            <person name="Li F.W."/>
            <person name="Wang L."/>
        </authorList>
    </citation>
    <scope>NUCLEOTIDE SEQUENCE [LARGE SCALE GENOMIC DNA]</scope>
    <source>
        <strain evidence="2">cv. PW_Plant_1</strain>
    </source>
</reference>
<sequence length="225" mass="24075">MAGELRKEKLVVVMMLALGLLLCPVYSKKSSSDNPADDLAVIVNQNRTANKLPALHDNPGLACIALQYIQAYQGQCNEVGPNGEKPADYEFNQTFADNCGVDPMTISDISGIVLACETKYQDASYAFSNLLFLDSKSVTTLLNKNQTEFGAGISGYAGGSPYFWCILFSHGGSNSTFVFSAGKAKYQQTGCFSGTAEPCSGAQSMRHFSFSLILASIIGLVVAIF</sequence>
<name>A0ACC2BMU3_DIPCM</name>